<evidence type="ECO:0000313" key="1">
    <source>
        <dbReference type="EMBL" id="GAA0857946.1"/>
    </source>
</evidence>
<gene>
    <name evidence="1" type="ORF">GCM10009114_25710</name>
</gene>
<evidence type="ECO:0000313" key="2">
    <source>
        <dbReference type="Proteomes" id="UP001500359"/>
    </source>
</evidence>
<proteinExistence type="predicted"/>
<comment type="caution">
    <text evidence="1">The sequence shown here is derived from an EMBL/GenBank/DDBJ whole genome shotgun (WGS) entry which is preliminary data.</text>
</comment>
<keyword evidence="2" id="KW-1185">Reference proteome</keyword>
<accession>A0ABP3WWY4</accession>
<name>A0ABP3WWY4_9ALTE</name>
<protein>
    <submittedName>
        <fullName evidence="1">Uncharacterized protein</fullName>
    </submittedName>
</protein>
<sequence>MNKDNPSCYELFPGSRLSWLGDNSGIAIYNGYNGDTQLLSAMVSEDGETLSHQVHSPFTIDDLMHWLNLNRVQAQHTIEQLKVQHVVREKR</sequence>
<organism evidence="1 2">
    <name type="scientific">Aliiglaciecola litoralis</name>
    <dbReference type="NCBI Taxonomy" id="582857"/>
    <lineage>
        <taxon>Bacteria</taxon>
        <taxon>Pseudomonadati</taxon>
        <taxon>Pseudomonadota</taxon>
        <taxon>Gammaproteobacteria</taxon>
        <taxon>Alteromonadales</taxon>
        <taxon>Alteromonadaceae</taxon>
        <taxon>Aliiglaciecola</taxon>
    </lineage>
</organism>
<reference evidence="2" key="1">
    <citation type="journal article" date="2019" name="Int. J. Syst. Evol. Microbiol.">
        <title>The Global Catalogue of Microorganisms (GCM) 10K type strain sequencing project: providing services to taxonomists for standard genome sequencing and annotation.</title>
        <authorList>
            <consortium name="The Broad Institute Genomics Platform"/>
            <consortium name="The Broad Institute Genome Sequencing Center for Infectious Disease"/>
            <person name="Wu L."/>
            <person name="Ma J."/>
        </authorList>
    </citation>
    <scope>NUCLEOTIDE SEQUENCE [LARGE SCALE GENOMIC DNA]</scope>
    <source>
        <strain evidence="2">JCM 15896</strain>
    </source>
</reference>
<dbReference type="Proteomes" id="UP001500359">
    <property type="component" value="Unassembled WGS sequence"/>
</dbReference>
<dbReference type="EMBL" id="BAAAFD010000007">
    <property type="protein sequence ID" value="GAA0857946.1"/>
    <property type="molecule type" value="Genomic_DNA"/>
</dbReference>